<protein>
    <submittedName>
        <fullName evidence="1">Uncharacterized protein</fullName>
    </submittedName>
</protein>
<organism evidence="1 2">
    <name type="scientific">Microvirga tunisiensis</name>
    <dbReference type="NCBI Taxonomy" id="2108360"/>
    <lineage>
        <taxon>Bacteria</taxon>
        <taxon>Pseudomonadati</taxon>
        <taxon>Pseudomonadota</taxon>
        <taxon>Alphaproteobacteria</taxon>
        <taxon>Hyphomicrobiales</taxon>
        <taxon>Methylobacteriaceae</taxon>
        <taxon>Microvirga</taxon>
    </lineage>
</organism>
<evidence type="ECO:0000313" key="1">
    <source>
        <dbReference type="EMBL" id="MPR30592.1"/>
    </source>
</evidence>
<comment type="caution">
    <text evidence="1">The sequence shown here is derived from an EMBL/GenBank/DDBJ whole genome shotgun (WGS) entry which is preliminary data.</text>
</comment>
<dbReference type="OrthoDB" id="8020606at2"/>
<sequence length="156" mass="17663">MPGTIGTPIGLAWAGMNPDRDEERIIRAYVQLAVTQWEAPGFRTVTVARCGALEVRLIEIPEEQRLPDTPWLWLELYSPARHLVIDRCGCTELDESELARAVEFIANARRQIQEIHQEDAASPGGMREILRLGLSSRSHAVPRNPARRSRAHLHER</sequence>
<proteinExistence type="predicted"/>
<reference evidence="1 2" key="1">
    <citation type="journal article" date="2019" name="Syst. Appl. Microbiol.">
        <title>Microvirga tunisiensis sp. nov., a root nodule symbiotic bacterium isolated from Lupinus micranthus and L. luteus grown in Northern Tunisia.</title>
        <authorList>
            <person name="Msaddak A."/>
            <person name="Rejili M."/>
            <person name="Duran D."/>
            <person name="Mars M."/>
            <person name="Palacios J.M."/>
            <person name="Ruiz-Argueso T."/>
            <person name="Rey L."/>
            <person name="Imperial J."/>
        </authorList>
    </citation>
    <scope>NUCLEOTIDE SEQUENCE [LARGE SCALE GENOMIC DNA]</scope>
    <source>
        <strain evidence="1 2">Lmie10</strain>
    </source>
</reference>
<dbReference type="Proteomes" id="UP000403266">
    <property type="component" value="Unassembled WGS sequence"/>
</dbReference>
<name>A0A5N7MUD7_9HYPH</name>
<evidence type="ECO:0000313" key="2">
    <source>
        <dbReference type="Proteomes" id="UP000403266"/>
    </source>
</evidence>
<accession>A0A5N7MUD7</accession>
<keyword evidence="2" id="KW-1185">Reference proteome</keyword>
<dbReference type="RefSeq" id="WP_152717416.1">
    <property type="nucleotide sequence ID" value="NZ_VOSJ01000429.1"/>
</dbReference>
<dbReference type="AlphaFoldDB" id="A0A5N7MUD7"/>
<gene>
    <name evidence="1" type="ORF">FS320_37775</name>
</gene>
<dbReference type="EMBL" id="VOSK01000401">
    <property type="protein sequence ID" value="MPR30592.1"/>
    <property type="molecule type" value="Genomic_DNA"/>
</dbReference>